<dbReference type="Pfam" id="PF02384">
    <property type="entry name" value="N6_Mtase"/>
    <property type="match status" value="1"/>
</dbReference>
<dbReference type="GO" id="GO:0003677">
    <property type="term" value="F:DNA binding"/>
    <property type="evidence" value="ECO:0007669"/>
    <property type="project" value="InterPro"/>
</dbReference>
<comment type="caution">
    <text evidence="12">The sequence shown here is derived from an EMBL/GenBank/DDBJ whole genome shotgun (WGS) entry which is preliminary data.</text>
</comment>
<dbReference type="GO" id="GO:0008170">
    <property type="term" value="F:N-methyltransferase activity"/>
    <property type="evidence" value="ECO:0007669"/>
    <property type="project" value="InterPro"/>
</dbReference>
<dbReference type="PRINTS" id="PR00507">
    <property type="entry name" value="N12N6MTFRASE"/>
</dbReference>
<dbReference type="InterPro" id="IPR022749">
    <property type="entry name" value="D12N6_MeTrfase_N"/>
</dbReference>
<comment type="catalytic activity">
    <reaction evidence="7">
        <text>a 2'-deoxyadenosine in DNA + S-adenosyl-L-methionine = an N(6)-methyl-2'-deoxyadenosine in DNA + S-adenosyl-L-homocysteine + H(+)</text>
        <dbReference type="Rhea" id="RHEA:15197"/>
        <dbReference type="Rhea" id="RHEA-COMP:12418"/>
        <dbReference type="Rhea" id="RHEA-COMP:12419"/>
        <dbReference type="ChEBI" id="CHEBI:15378"/>
        <dbReference type="ChEBI" id="CHEBI:57856"/>
        <dbReference type="ChEBI" id="CHEBI:59789"/>
        <dbReference type="ChEBI" id="CHEBI:90615"/>
        <dbReference type="ChEBI" id="CHEBI:90616"/>
        <dbReference type="EC" id="2.1.1.72"/>
    </reaction>
</comment>
<feature type="coiled-coil region" evidence="8">
    <location>
        <begin position="662"/>
        <end position="699"/>
    </location>
</feature>
<keyword evidence="5" id="KW-0949">S-adenosyl-L-methionine</keyword>
<reference evidence="12" key="1">
    <citation type="journal article" date="2021" name="PeerJ">
        <title>Extensive microbial diversity within the chicken gut microbiome revealed by metagenomics and culture.</title>
        <authorList>
            <person name="Gilroy R."/>
            <person name="Ravi A."/>
            <person name="Getino M."/>
            <person name="Pursley I."/>
            <person name="Horton D.L."/>
            <person name="Alikhan N.F."/>
            <person name="Baker D."/>
            <person name="Gharbi K."/>
            <person name="Hall N."/>
            <person name="Watson M."/>
            <person name="Adriaenssens E.M."/>
            <person name="Foster-Nyarko E."/>
            <person name="Jarju S."/>
            <person name="Secka A."/>
            <person name="Antonio M."/>
            <person name="Oren A."/>
            <person name="Chaudhuri R.R."/>
            <person name="La Ragione R."/>
            <person name="Hildebrand F."/>
            <person name="Pallen M.J."/>
        </authorList>
    </citation>
    <scope>NUCLEOTIDE SEQUENCE</scope>
    <source>
        <strain evidence="12">USAMLcec2-132</strain>
    </source>
</reference>
<accession>A0A9D2NDD7</accession>
<feature type="coiled-coil region" evidence="8">
    <location>
        <begin position="738"/>
        <end position="783"/>
    </location>
</feature>
<evidence type="ECO:0000313" key="13">
    <source>
        <dbReference type="Proteomes" id="UP000823891"/>
    </source>
</evidence>
<gene>
    <name evidence="12" type="ORF">H9761_06795</name>
</gene>
<sequence length="855" mass="97335">MPKLTISQLESHLLKAADILRGKMDASEFKEYIFGMLFLKRLSDNFAQKRKELEAEYKDDLTPEELEDFLEDKTSYGSTFFVPREARWECEDNGDGWTGLLHVKVDVASKLKRALVAIEKENSQLDGVLKNIDFAKKVRNKQIITNERLVQLIWHFNKHKLTNDNFVFPDLLGAAYEYMIKNFADSAGKKGGEFYTPSTVVQLMVRLIKPQENMEIYDPTVGSGGMLIHSKQYVEEQGGDGNKLALFGQDDAATVWSICKMNMIMHDIKDADIQHGDTLMEPYWQKGGTVRQFDRVIANPPFSQNYTKSDKMKCQNRFVYGWAPQMGKKADLMFVQHMIASTKPDGMMITVMPHGVLFRGGAEKTIRKGILTDKQDIVQAIISLPPDLFYGTTIPTCLLVINKKKPAKLKGKILIINADAEYGEGKNQNFLRPEDTEKIVWVFDNIVEVPGYSRIVEISDILDENTNDTNLNISRYVDNSPAQEPQDVRAHMLGGVPNVEIEALNGCIAKYDIAPADIFTDRGNGYSDFREVCATKGKIKDFIMEHKGVQGARDRMYGAFDEFWKEAAPAVNSVHTDMGIAEFAMKFTNLLVEKLEPVGILDSFQCQGVFANWWEHSYIVREYTEIEQSVEGKETKVDVKEVIRIKNVFKTISSEGFVASLVSDEKIALEHFADELEELKRLRDDAENAQADLMAYVSSIDMESDDDDFEEGDEDKEPKEPSVKEVETYLKSLGTDEAKESLKQIAALKKEKNRLNREVKKKEKELQDKIDAIREELTEQQCEDLVMSLLYDGFVEELDTYLSAEVQKTIRAVYKLWEKYHVSVNTLLEQRRAAEDKLNGFLAQLGYIPKKEVDA</sequence>
<dbReference type="InterPro" id="IPR029063">
    <property type="entry name" value="SAM-dependent_MTases_sf"/>
</dbReference>
<evidence type="ECO:0000313" key="12">
    <source>
        <dbReference type="EMBL" id="HJC23396.1"/>
    </source>
</evidence>
<dbReference type="GO" id="GO:0009307">
    <property type="term" value="P:DNA restriction-modification system"/>
    <property type="evidence" value="ECO:0007669"/>
    <property type="project" value="UniProtKB-KW"/>
</dbReference>
<dbReference type="Pfam" id="PF12161">
    <property type="entry name" value="HsdM_N"/>
    <property type="match status" value="1"/>
</dbReference>
<dbReference type="EMBL" id="DWWS01000022">
    <property type="protein sequence ID" value="HJC23396.1"/>
    <property type="molecule type" value="Genomic_DNA"/>
</dbReference>
<feature type="region of interest" description="Disordered" evidence="9">
    <location>
        <begin position="704"/>
        <end position="725"/>
    </location>
</feature>
<feature type="domain" description="DNA methylase adenine-specific" evidence="10">
    <location>
        <begin position="170"/>
        <end position="483"/>
    </location>
</feature>
<keyword evidence="6" id="KW-0680">Restriction system</keyword>
<reference evidence="12" key="2">
    <citation type="submission" date="2021-04" db="EMBL/GenBank/DDBJ databases">
        <authorList>
            <person name="Gilroy R."/>
        </authorList>
    </citation>
    <scope>NUCLEOTIDE SEQUENCE</scope>
    <source>
        <strain evidence="12">USAMLcec2-132</strain>
    </source>
</reference>
<evidence type="ECO:0000256" key="8">
    <source>
        <dbReference type="SAM" id="Coils"/>
    </source>
</evidence>
<protein>
    <recommendedName>
        <fullName evidence="2">site-specific DNA-methyltransferase (adenine-specific)</fullName>
        <ecNumber evidence="2">2.1.1.72</ecNumber>
    </recommendedName>
</protein>
<organism evidence="12 13">
    <name type="scientific">Candidatus Eisenbergiella merdavium</name>
    <dbReference type="NCBI Taxonomy" id="2838551"/>
    <lineage>
        <taxon>Bacteria</taxon>
        <taxon>Bacillati</taxon>
        <taxon>Bacillota</taxon>
        <taxon>Clostridia</taxon>
        <taxon>Lachnospirales</taxon>
        <taxon>Lachnospiraceae</taxon>
        <taxon>Eisenbergiella</taxon>
    </lineage>
</organism>
<feature type="compositionally biased region" description="Basic and acidic residues" evidence="9">
    <location>
        <begin position="716"/>
        <end position="725"/>
    </location>
</feature>
<dbReference type="PANTHER" id="PTHR42933">
    <property type="entry name" value="SLR6095 PROTEIN"/>
    <property type="match status" value="1"/>
</dbReference>
<dbReference type="GO" id="GO:0032259">
    <property type="term" value="P:methylation"/>
    <property type="evidence" value="ECO:0007669"/>
    <property type="project" value="UniProtKB-KW"/>
</dbReference>
<proteinExistence type="inferred from homology"/>
<evidence type="ECO:0000259" key="11">
    <source>
        <dbReference type="Pfam" id="PF12161"/>
    </source>
</evidence>
<evidence type="ECO:0000256" key="2">
    <source>
        <dbReference type="ARBA" id="ARBA00011900"/>
    </source>
</evidence>
<dbReference type="Gene3D" id="1.20.1260.30">
    <property type="match status" value="1"/>
</dbReference>
<keyword evidence="8" id="KW-0175">Coiled coil</keyword>
<feature type="compositionally biased region" description="Acidic residues" evidence="9">
    <location>
        <begin position="704"/>
        <end position="715"/>
    </location>
</feature>
<feature type="domain" description="N6 adenine-specific DNA methyltransferase N-terminal" evidence="11">
    <location>
        <begin position="9"/>
        <end position="156"/>
    </location>
</feature>
<evidence type="ECO:0000256" key="7">
    <source>
        <dbReference type="ARBA" id="ARBA00047942"/>
    </source>
</evidence>
<evidence type="ECO:0000256" key="9">
    <source>
        <dbReference type="SAM" id="MobiDB-lite"/>
    </source>
</evidence>
<dbReference type="InterPro" id="IPR051537">
    <property type="entry name" value="DNA_Adenine_Mtase"/>
</dbReference>
<evidence type="ECO:0000256" key="3">
    <source>
        <dbReference type="ARBA" id="ARBA00022603"/>
    </source>
</evidence>
<keyword evidence="4" id="KW-0808">Transferase</keyword>
<dbReference type="SUPFAM" id="SSF53335">
    <property type="entry name" value="S-adenosyl-L-methionine-dependent methyltransferases"/>
    <property type="match status" value="1"/>
</dbReference>
<evidence type="ECO:0000256" key="4">
    <source>
        <dbReference type="ARBA" id="ARBA00022679"/>
    </source>
</evidence>
<dbReference type="Gene3D" id="3.40.50.150">
    <property type="entry name" value="Vaccinia Virus protein VP39"/>
    <property type="match status" value="1"/>
</dbReference>
<dbReference type="PANTHER" id="PTHR42933:SF3">
    <property type="entry name" value="TYPE I RESTRICTION ENZYME MJAVIII METHYLASE SUBUNIT"/>
    <property type="match status" value="1"/>
</dbReference>
<evidence type="ECO:0000256" key="5">
    <source>
        <dbReference type="ARBA" id="ARBA00022691"/>
    </source>
</evidence>
<evidence type="ECO:0000256" key="6">
    <source>
        <dbReference type="ARBA" id="ARBA00022747"/>
    </source>
</evidence>
<dbReference type="InterPro" id="IPR003356">
    <property type="entry name" value="DNA_methylase_A-5"/>
</dbReference>
<dbReference type="GO" id="GO:0009007">
    <property type="term" value="F:site-specific DNA-methyltransferase (adenine-specific) activity"/>
    <property type="evidence" value="ECO:0007669"/>
    <property type="project" value="UniProtKB-EC"/>
</dbReference>
<evidence type="ECO:0000259" key="10">
    <source>
        <dbReference type="Pfam" id="PF02384"/>
    </source>
</evidence>
<dbReference type="AlphaFoldDB" id="A0A9D2NDD7"/>
<dbReference type="EC" id="2.1.1.72" evidence="2"/>
<keyword evidence="3" id="KW-0489">Methyltransferase</keyword>
<comment type="similarity">
    <text evidence="1">Belongs to the N(4)/N(6)-methyltransferase family.</text>
</comment>
<evidence type="ECO:0000256" key="1">
    <source>
        <dbReference type="ARBA" id="ARBA00006594"/>
    </source>
</evidence>
<dbReference type="InterPro" id="IPR038333">
    <property type="entry name" value="T1MK-like_N_sf"/>
</dbReference>
<name>A0A9D2NDD7_9FIRM</name>
<dbReference type="Proteomes" id="UP000823891">
    <property type="component" value="Unassembled WGS sequence"/>
</dbReference>